<keyword evidence="2" id="KW-1185">Reference proteome</keyword>
<proteinExistence type="predicted"/>
<comment type="caution">
    <text evidence="1">The sequence shown here is derived from an EMBL/GenBank/DDBJ whole genome shotgun (WGS) entry which is preliminary data.</text>
</comment>
<evidence type="ECO:0000313" key="1">
    <source>
        <dbReference type="EMBL" id="THD10175.1"/>
    </source>
</evidence>
<evidence type="ECO:0000313" key="2">
    <source>
        <dbReference type="Proteomes" id="UP000306317"/>
    </source>
</evidence>
<sequence>MKIVRQMARVRAAQERMTQARQEVGEPASALLARGREYPLTTVGLAAGAGFALGSFDVHPLRVPGLASLVGGGLAEVLAQGTHLLAGMAAAGLAAHAADDAAGDAATTAASDGGAPTA</sequence>
<evidence type="ECO:0008006" key="3">
    <source>
        <dbReference type="Google" id="ProtNLM"/>
    </source>
</evidence>
<organism evidence="1 2">
    <name type="scientific">Rhodanobacter lindaniclasticus</name>
    <dbReference type="NCBI Taxonomy" id="75310"/>
    <lineage>
        <taxon>Bacteria</taxon>
        <taxon>Pseudomonadati</taxon>
        <taxon>Pseudomonadota</taxon>
        <taxon>Gammaproteobacteria</taxon>
        <taxon>Lysobacterales</taxon>
        <taxon>Rhodanobacteraceae</taxon>
        <taxon>Rhodanobacter</taxon>
    </lineage>
</organism>
<reference evidence="1 2" key="1">
    <citation type="submission" date="2017-02" db="EMBL/GenBank/DDBJ databases">
        <title>Whole genome sequencing of Rhodanobacter lindaniclasticus DSM 17932.</title>
        <authorList>
            <person name="Kumar S."/>
            <person name="Patil P."/>
            <person name="Patil P.B."/>
        </authorList>
    </citation>
    <scope>NUCLEOTIDE SEQUENCE [LARGE SCALE GENOMIC DNA]</scope>
    <source>
        <strain evidence="1 2">DSM 17932</strain>
    </source>
</reference>
<protein>
    <recommendedName>
        <fullName evidence="3">DUF883 domain-containing protein</fullName>
    </recommendedName>
</protein>
<name>A0A4S3KMM1_9GAMM</name>
<gene>
    <name evidence="1" type="ORF">B1991_00255</name>
</gene>
<dbReference type="Proteomes" id="UP000306317">
    <property type="component" value="Unassembled WGS sequence"/>
</dbReference>
<dbReference type="EMBL" id="MWIO01000002">
    <property type="protein sequence ID" value="THD10175.1"/>
    <property type="molecule type" value="Genomic_DNA"/>
</dbReference>
<dbReference type="RefSeq" id="WP_136256695.1">
    <property type="nucleotide sequence ID" value="NZ_MWIO01000002.1"/>
</dbReference>
<dbReference type="OrthoDB" id="5958026at2"/>
<dbReference type="AlphaFoldDB" id="A0A4S3KMM1"/>
<accession>A0A4S3KMM1</accession>